<accession>A0A6B2LHQ5</accession>
<dbReference type="GO" id="GO:0005737">
    <property type="term" value="C:cytoplasm"/>
    <property type="evidence" value="ECO:0007669"/>
    <property type="project" value="UniProtKB-SubCell"/>
</dbReference>
<dbReference type="PANTHER" id="PTHR11579">
    <property type="entry name" value="PROTEIN-L-ISOASPARTATE O-METHYLTRANSFERASE"/>
    <property type="match status" value="1"/>
</dbReference>
<keyword evidence="6" id="KW-0808">Transferase</keyword>
<keyword evidence="7" id="KW-0949">S-adenosyl-L-methionine</keyword>
<dbReference type="NCBIfam" id="TIGR00080">
    <property type="entry name" value="pimt"/>
    <property type="match status" value="1"/>
</dbReference>
<dbReference type="InterPro" id="IPR029063">
    <property type="entry name" value="SAM-dependent_MTases_sf"/>
</dbReference>
<keyword evidence="5" id="KW-0489">Methyltransferase</keyword>
<comment type="similarity">
    <text evidence="2">Belongs to the methyltransferase superfamily. L-isoaspartyl/D-aspartyl protein methyltransferase family.</text>
</comment>
<evidence type="ECO:0000313" key="8">
    <source>
        <dbReference type="EMBL" id="NDV36504.1"/>
    </source>
</evidence>
<evidence type="ECO:0000256" key="4">
    <source>
        <dbReference type="ARBA" id="ARBA00022490"/>
    </source>
</evidence>
<dbReference type="CDD" id="cd02440">
    <property type="entry name" value="AdoMet_MTases"/>
    <property type="match status" value="1"/>
</dbReference>
<evidence type="ECO:0000256" key="6">
    <source>
        <dbReference type="ARBA" id="ARBA00022679"/>
    </source>
</evidence>
<evidence type="ECO:0000256" key="7">
    <source>
        <dbReference type="ARBA" id="ARBA00022691"/>
    </source>
</evidence>
<dbReference type="AlphaFoldDB" id="A0A6B2LHQ5"/>
<proteinExistence type="inferred from homology"/>
<dbReference type="EMBL" id="GIBP01007535">
    <property type="protein sequence ID" value="NDV36504.1"/>
    <property type="molecule type" value="Transcribed_RNA"/>
</dbReference>
<reference evidence="8" key="1">
    <citation type="journal article" date="2020" name="J. Eukaryot. Microbiol.">
        <title>De novo Sequencing, Assembly and Annotation of the Transcriptome for the Free-Living Testate Amoeba Arcella intermedia.</title>
        <authorList>
            <person name="Ribeiro G.M."/>
            <person name="Porfirio-Sousa A.L."/>
            <person name="Maurer-Alcala X.X."/>
            <person name="Katz L.A."/>
            <person name="Lahr D.J.G."/>
        </authorList>
    </citation>
    <scope>NUCLEOTIDE SEQUENCE</scope>
</reference>
<dbReference type="Pfam" id="PF01135">
    <property type="entry name" value="PCMT"/>
    <property type="match status" value="1"/>
</dbReference>
<dbReference type="EC" id="2.1.1.77" evidence="3"/>
<protein>
    <recommendedName>
        <fullName evidence="3">protein-L-isoaspartate(D-aspartate) O-methyltransferase</fullName>
        <ecNumber evidence="3">2.1.1.77</ecNumber>
    </recommendedName>
</protein>
<organism evidence="8">
    <name type="scientific">Arcella intermedia</name>
    <dbReference type="NCBI Taxonomy" id="1963864"/>
    <lineage>
        <taxon>Eukaryota</taxon>
        <taxon>Amoebozoa</taxon>
        <taxon>Tubulinea</taxon>
        <taxon>Elardia</taxon>
        <taxon>Arcellinida</taxon>
        <taxon>Sphaerothecina</taxon>
        <taxon>Arcellidae</taxon>
        <taxon>Arcella</taxon>
    </lineage>
</organism>
<dbReference type="PANTHER" id="PTHR11579:SF0">
    <property type="entry name" value="PROTEIN-L-ISOASPARTATE(D-ASPARTATE) O-METHYLTRANSFERASE"/>
    <property type="match status" value="1"/>
</dbReference>
<evidence type="ECO:0000256" key="2">
    <source>
        <dbReference type="ARBA" id="ARBA00005369"/>
    </source>
</evidence>
<evidence type="ECO:0000256" key="1">
    <source>
        <dbReference type="ARBA" id="ARBA00004496"/>
    </source>
</evidence>
<name>A0A6B2LHQ5_9EUKA</name>
<dbReference type="GO" id="GO:0004719">
    <property type="term" value="F:protein-L-isoaspartate (D-aspartate) O-methyltransferase activity"/>
    <property type="evidence" value="ECO:0007669"/>
    <property type="project" value="UniProtKB-EC"/>
</dbReference>
<keyword evidence="4" id="KW-0963">Cytoplasm</keyword>
<dbReference type="SUPFAM" id="SSF53335">
    <property type="entry name" value="S-adenosyl-L-methionine-dependent methyltransferases"/>
    <property type="match status" value="1"/>
</dbReference>
<dbReference type="InterPro" id="IPR000682">
    <property type="entry name" value="PCMT"/>
</dbReference>
<dbReference type="Gene3D" id="3.40.50.150">
    <property type="entry name" value="Vaccinia Virus protein VP39"/>
    <property type="match status" value="1"/>
</dbReference>
<sequence>MVCTGVLNSHSVASVMKSVDRSFFCPRDPYEDRPQSTNCGQTISAPHMHAMCLELLENHLKEGAKVLDVGSGSGILCALFAKFVGPTGKVVGIDIYPSLVSSALDNVRKFEPDLLSSGLVTIKLGDGWLGDPTAGPFDAIHVGAGARAVPQALLDQLKPGGRLVIPVGPQSDSQSLKCIDKDSQGTYHTRDIIGCRYVPLQEGVKL</sequence>
<dbReference type="GO" id="GO:0032259">
    <property type="term" value="P:methylation"/>
    <property type="evidence" value="ECO:0007669"/>
    <property type="project" value="UniProtKB-KW"/>
</dbReference>
<evidence type="ECO:0000256" key="3">
    <source>
        <dbReference type="ARBA" id="ARBA00011890"/>
    </source>
</evidence>
<comment type="subcellular location">
    <subcellularLocation>
        <location evidence="1">Cytoplasm</location>
    </subcellularLocation>
</comment>
<evidence type="ECO:0000256" key="5">
    <source>
        <dbReference type="ARBA" id="ARBA00022603"/>
    </source>
</evidence>